<comment type="caution">
    <text evidence="2">The sequence shown here is derived from an EMBL/GenBank/DDBJ whole genome shotgun (WGS) entry which is preliminary data.</text>
</comment>
<dbReference type="EMBL" id="JBHTEY010000004">
    <property type="protein sequence ID" value="MFC7617140.1"/>
    <property type="molecule type" value="Genomic_DNA"/>
</dbReference>
<dbReference type="Proteomes" id="UP001596512">
    <property type="component" value="Unassembled WGS sequence"/>
</dbReference>
<dbReference type="InterPro" id="IPR002734">
    <property type="entry name" value="RibDG_C"/>
</dbReference>
<accession>A0ABW2TVY7</accession>
<proteinExistence type="predicted"/>
<protein>
    <submittedName>
        <fullName evidence="2">Dihydrofolate reductase family protein</fullName>
    </submittedName>
</protein>
<evidence type="ECO:0000259" key="1">
    <source>
        <dbReference type="Pfam" id="PF01872"/>
    </source>
</evidence>
<evidence type="ECO:0000313" key="3">
    <source>
        <dbReference type="Proteomes" id="UP001596512"/>
    </source>
</evidence>
<evidence type="ECO:0000313" key="2">
    <source>
        <dbReference type="EMBL" id="MFC7617140.1"/>
    </source>
</evidence>
<dbReference type="Pfam" id="PF01872">
    <property type="entry name" value="RibD_C"/>
    <property type="match status" value="1"/>
</dbReference>
<sequence length="134" mass="14648">MTFQQFQGYWPHQGDNPHAVEREIHGHFERMAKVVVSDTLTDTAPWESTTEVVGRAEAADHLRALKQRGSVVVFGSATLRGALFDAGLVDEFHVVVGAAAVGGGTPAFRPMAFRLLGVRTWDEFPSVVLRYAPA</sequence>
<dbReference type="SUPFAM" id="SSF53597">
    <property type="entry name" value="Dihydrofolate reductase-like"/>
    <property type="match status" value="1"/>
</dbReference>
<keyword evidence="3" id="KW-1185">Reference proteome</keyword>
<dbReference type="InterPro" id="IPR024072">
    <property type="entry name" value="DHFR-like_dom_sf"/>
</dbReference>
<reference evidence="3" key="1">
    <citation type="journal article" date="2019" name="Int. J. Syst. Evol. Microbiol.">
        <title>The Global Catalogue of Microorganisms (GCM) 10K type strain sequencing project: providing services to taxonomists for standard genome sequencing and annotation.</title>
        <authorList>
            <consortium name="The Broad Institute Genomics Platform"/>
            <consortium name="The Broad Institute Genome Sequencing Center for Infectious Disease"/>
            <person name="Wu L."/>
            <person name="Ma J."/>
        </authorList>
    </citation>
    <scope>NUCLEOTIDE SEQUENCE [LARGE SCALE GENOMIC DNA]</scope>
    <source>
        <strain evidence="3">JCM 17695</strain>
    </source>
</reference>
<dbReference type="Gene3D" id="3.40.430.10">
    <property type="entry name" value="Dihydrofolate Reductase, subunit A"/>
    <property type="match status" value="1"/>
</dbReference>
<organism evidence="2 3">
    <name type="scientific">Actinokineospora soli</name>
    <dbReference type="NCBI Taxonomy" id="1048753"/>
    <lineage>
        <taxon>Bacteria</taxon>
        <taxon>Bacillati</taxon>
        <taxon>Actinomycetota</taxon>
        <taxon>Actinomycetes</taxon>
        <taxon>Pseudonocardiales</taxon>
        <taxon>Pseudonocardiaceae</taxon>
        <taxon>Actinokineospora</taxon>
    </lineage>
</organism>
<gene>
    <name evidence="2" type="ORF">ACFQV2_30680</name>
</gene>
<name>A0ABW2TVY7_9PSEU</name>
<feature type="domain" description="Bacterial bifunctional deaminase-reductase C-terminal" evidence="1">
    <location>
        <begin position="15"/>
        <end position="114"/>
    </location>
</feature>